<evidence type="ECO:0000313" key="2">
    <source>
        <dbReference type="Proteomes" id="UP000053820"/>
    </source>
</evidence>
<name>A0A0C9VQ47_9AGAM</name>
<gene>
    <name evidence="1" type="ORF">HYDPIDRAFT_170609</name>
</gene>
<organism evidence="1 2">
    <name type="scientific">Hydnomerulius pinastri MD-312</name>
    <dbReference type="NCBI Taxonomy" id="994086"/>
    <lineage>
        <taxon>Eukaryota</taxon>
        <taxon>Fungi</taxon>
        <taxon>Dikarya</taxon>
        <taxon>Basidiomycota</taxon>
        <taxon>Agaricomycotina</taxon>
        <taxon>Agaricomycetes</taxon>
        <taxon>Agaricomycetidae</taxon>
        <taxon>Boletales</taxon>
        <taxon>Boletales incertae sedis</taxon>
        <taxon>Leucogyrophana</taxon>
    </lineage>
</organism>
<evidence type="ECO:0000313" key="1">
    <source>
        <dbReference type="EMBL" id="KIJ59830.1"/>
    </source>
</evidence>
<dbReference type="OrthoDB" id="2684442at2759"/>
<dbReference type="AlphaFoldDB" id="A0A0C9VQ47"/>
<reference evidence="1 2" key="1">
    <citation type="submission" date="2014-04" db="EMBL/GenBank/DDBJ databases">
        <title>Evolutionary Origins and Diversification of the Mycorrhizal Mutualists.</title>
        <authorList>
            <consortium name="DOE Joint Genome Institute"/>
            <consortium name="Mycorrhizal Genomics Consortium"/>
            <person name="Kohler A."/>
            <person name="Kuo A."/>
            <person name="Nagy L.G."/>
            <person name="Floudas D."/>
            <person name="Copeland A."/>
            <person name="Barry K.W."/>
            <person name="Cichocki N."/>
            <person name="Veneault-Fourrey C."/>
            <person name="LaButti K."/>
            <person name="Lindquist E.A."/>
            <person name="Lipzen A."/>
            <person name="Lundell T."/>
            <person name="Morin E."/>
            <person name="Murat C."/>
            <person name="Riley R."/>
            <person name="Ohm R."/>
            <person name="Sun H."/>
            <person name="Tunlid A."/>
            <person name="Henrissat B."/>
            <person name="Grigoriev I.V."/>
            <person name="Hibbett D.S."/>
            <person name="Martin F."/>
        </authorList>
    </citation>
    <scope>NUCLEOTIDE SEQUENCE [LARGE SCALE GENOMIC DNA]</scope>
    <source>
        <strain evidence="1 2">MD-312</strain>
    </source>
</reference>
<keyword evidence="2" id="KW-1185">Reference proteome</keyword>
<dbReference type="EMBL" id="KN839880">
    <property type="protein sequence ID" value="KIJ59830.1"/>
    <property type="molecule type" value="Genomic_DNA"/>
</dbReference>
<evidence type="ECO:0008006" key="3">
    <source>
        <dbReference type="Google" id="ProtNLM"/>
    </source>
</evidence>
<dbReference type="HOGENOM" id="CLU_1627288_0_0_1"/>
<proteinExistence type="predicted"/>
<protein>
    <recommendedName>
        <fullName evidence="3">Myb/SANT-like domain-containing protein</fullName>
    </recommendedName>
</protein>
<sequence>MDYQRNDQDCRHICLCVTSLAILLTQHTVDLYMAKKKTVKNKTTKNKAIKKERSDWSTEETGSLVNYLHQHKSEAGDGGLFQTMTYHNAAMSIVHLYNQESGPKKTKETIKTKWMNIETYCGLSGCHWDPTRGCGIEGPGAEAAFHEYTKVYTVPSPSHTTPS</sequence>
<dbReference type="Proteomes" id="UP000053820">
    <property type="component" value="Unassembled WGS sequence"/>
</dbReference>
<accession>A0A0C9VQ47</accession>